<dbReference type="Gene3D" id="2.60.120.10">
    <property type="entry name" value="Jelly Rolls"/>
    <property type="match status" value="1"/>
</dbReference>
<dbReference type="InterPro" id="IPR005467">
    <property type="entry name" value="His_kinase_dom"/>
</dbReference>
<dbReference type="GO" id="GO:0000160">
    <property type="term" value="P:phosphorelay signal transduction system"/>
    <property type="evidence" value="ECO:0007669"/>
    <property type="project" value="UniProtKB-KW"/>
</dbReference>
<dbReference type="Pfam" id="PF00027">
    <property type="entry name" value="cNMP_binding"/>
    <property type="match status" value="1"/>
</dbReference>
<dbReference type="EMBL" id="JAENJH010000001">
    <property type="protein sequence ID" value="MBK1783004.1"/>
    <property type="molecule type" value="Genomic_DNA"/>
</dbReference>
<dbReference type="Gene3D" id="3.30.565.10">
    <property type="entry name" value="Histidine kinase-like ATPase, C-terminal domain"/>
    <property type="match status" value="1"/>
</dbReference>
<proteinExistence type="predicted"/>
<sequence length="471" mass="52035">MTKGPCDAEELRTLFLFEKLTDEQLDRLCREGFVTTVEQGVLFTEGEPATCFYVLIEGGVSLSRRVGDDDVETHRTTQRGVYAGAWQAYLGDQVPQVYNNTLTVTEPSRFYVLDAEKLASVMRDWFPMAVHMLEGLFFGFHNTQQAVAQRERLLALGSLSAGLTHELNNPAAAAVRATSSLRERVTAMRHKLRLIASGPFDRAILESLITLQEDAVEHAAKAPDLSPMEAGDREDAVTDWLDDHDIGGGWEMAATFVAAGLGPSWFEKVAATVGQPDQLEGAIRWLYYTIETEQLMSEIEDSTTRVSSLVGAAKQYSQLDRAPNRTVDVHELLDSTLTMLARKIGDGITVVRDYDRELPPIPVYAAELNQVWTNLVDNAVWAMDGGGTLTVRTAADGDRLLVEIGDTGPGIDPEILGRIYDPFFTTKPFGEGTGLGLDISWRIVVKKHHGDLRVESVPGDTRFQVRLPLRP</sequence>
<keyword evidence="4" id="KW-0902">Two-component regulatory system</keyword>
<dbReference type="AlphaFoldDB" id="A0A934QNV0"/>
<organism evidence="6 7">
    <name type="scientific">Prauserella cavernicola</name>
    <dbReference type="NCBI Taxonomy" id="2800127"/>
    <lineage>
        <taxon>Bacteria</taxon>
        <taxon>Bacillati</taxon>
        <taxon>Actinomycetota</taxon>
        <taxon>Actinomycetes</taxon>
        <taxon>Pseudonocardiales</taxon>
        <taxon>Pseudonocardiaceae</taxon>
        <taxon>Prauserella</taxon>
    </lineage>
</organism>
<keyword evidence="7" id="KW-1185">Reference proteome</keyword>
<dbReference type="SMART" id="SM00387">
    <property type="entry name" value="HATPase_c"/>
    <property type="match status" value="1"/>
</dbReference>
<feature type="domain" description="Histidine kinase" evidence="5">
    <location>
        <begin position="291"/>
        <end position="471"/>
    </location>
</feature>
<dbReference type="InterPro" id="IPR000595">
    <property type="entry name" value="cNMP-bd_dom"/>
</dbReference>
<gene>
    <name evidence="6" type="ORF">JHE00_01615</name>
</gene>
<evidence type="ECO:0000259" key="5">
    <source>
        <dbReference type="PROSITE" id="PS50109"/>
    </source>
</evidence>
<dbReference type="SUPFAM" id="SSF51206">
    <property type="entry name" value="cAMP-binding domain-like"/>
    <property type="match status" value="1"/>
</dbReference>
<dbReference type="RefSeq" id="WP_200313996.1">
    <property type="nucleotide sequence ID" value="NZ_JAENJH010000001.1"/>
</dbReference>
<dbReference type="PROSITE" id="PS50109">
    <property type="entry name" value="HIS_KIN"/>
    <property type="match status" value="1"/>
</dbReference>
<dbReference type="InterPro" id="IPR036890">
    <property type="entry name" value="HATPase_C_sf"/>
</dbReference>
<dbReference type="InterPro" id="IPR003594">
    <property type="entry name" value="HATPase_dom"/>
</dbReference>
<evidence type="ECO:0000256" key="1">
    <source>
        <dbReference type="ARBA" id="ARBA00000085"/>
    </source>
</evidence>
<dbReference type="CDD" id="cd00038">
    <property type="entry name" value="CAP_ED"/>
    <property type="match status" value="1"/>
</dbReference>
<dbReference type="Pfam" id="PF02518">
    <property type="entry name" value="HATPase_c"/>
    <property type="match status" value="1"/>
</dbReference>
<dbReference type="PANTHER" id="PTHR43065">
    <property type="entry name" value="SENSOR HISTIDINE KINASE"/>
    <property type="match status" value="1"/>
</dbReference>
<protein>
    <recommendedName>
        <fullName evidence="2">histidine kinase</fullName>
        <ecNumber evidence="2">2.7.13.3</ecNumber>
    </recommendedName>
</protein>
<comment type="caution">
    <text evidence="6">The sequence shown here is derived from an EMBL/GenBank/DDBJ whole genome shotgun (WGS) entry which is preliminary data.</text>
</comment>
<dbReference type="EC" id="2.7.13.3" evidence="2"/>
<dbReference type="SUPFAM" id="SSF55874">
    <property type="entry name" value="ATPase domain of HSP90 chaperone/DNA topoisomerase II/histidine kinase"/>
    <property type="match status" value="1"/>
</dbReference>
<keyword evidence="3" id="KW-0808">Transferase</keyword>
<evidence type="ECO:0000313" key="7">
    <source>
        <dbReference type="Proteomes" id="UP000635245"/>
    </source>
</evidence>
<keyword evidence="3" id="KW-0418">Kinase</keyword>
<accession>A0A934QNV0</accession>
<name>A0A934QNV0_9PSEU</name>
<evidence type="ECO:0000256" key="3">
    <source>
        <dbReference type="ARBA" id="ARBA00022777"/>
    </source>
</evidence>
<dbReference type="PANTHER" id="PTHR43065:SF48">
    <property type="entry name" value="HISTIDINE KINASE"/>
    <property type="match status" value="1"/>
</dbReference>
<reference evidence="6" key="1">
    <citation type="submission" date="2020-12" db="EMBL/GenBank/DDBJ databases">
        <title>Prauserella sp. ASG 168, a novel actinomycete isolated from cave rock.</title>
        <authorList>
            <person name="Suriyachadkun C."/>
        </authorList>
    </citation>
    <scope>NUCLEOTIDE SEQUENCE</scope>
    <source>
        <strain evidence="6">ASG 168</strain>
    </source>
</reference>
<dbReference type="InterPro" id="IPR018490">
    <property type="entry name" value="cNMP-bd_dom_sf"/>
</dbReference>
<dbReference type="Gene3D" id="1.10.287.130">
    <property type="match status" value="1"/>
</dbReference>
<dbReference type="InterPro" id="IPR014710">
    <property type="entry name" value="RmlC-like_jellyroll"/>
</dbReference>
<evidence type="ECO:0000313" key="6">
    <source>
        <dbReference type="EMBL" id="MBK1783004.1"/>
    </source>
</evidence>
<comment type="catalytic activity">
    <reaction evidence="1">
        <text>ATP + protein L-histidine = ADP + protein N-phospho-L-histidine.</text>
        <dbReference type="EC" id="2.7.13.3"/>
    </reaction>
</comment>
<evidence type="ECO:0000256" key="2">
    <source>
        <dbReference type="ARBA" id="ARBA00012438"/>
    </source>
</evidence>
<dbReference type="InterPro" id="IPR004358">
    <property type="entry name" value="Sig_transdc_His_kin-like_C"/>
</dbReference>
<dbReference type="GO" id="GO:0004673">
    <property type="term" value="F:protein histidine kinase activity"/>
    <property type="evidence" value="ECO:0007669"/>
    <property type="project" value="UniProtKB-EC"/>
</dbReference>
<dbReference type="Proteomes" id="UP000635245">
    <property type="component" value="Unassembled WGS sequence"/>
</dbReference>
<evidence type="ECO:0000256" key="4">
    <source>
        <dbReference type="ARBA" id="ARBA00023012"/>
    </source>
</evidence>
<dbReference type="PRINTS" id="PR00344">
    <property type="entry name" value="BCTRLSENSOR"/>
</dbReference>